<accession>A0A8B8K0Q3</accession>
<dbReference type="InterPro" id="IPR036388">
    <property type="entry name" value="WH-like_DNA-bd_sf"/>
</dbReference>
<dbReference type="PANTHER" id="PTHR11017:SF263">
    <property type="entry name" value="ADP-RIBOSYL CYCLASE_CYCLIC ADP-RIBOSE HYDROLASE"/>
    <property type="match status" value="1"/>
</dbReference>
<evidence type="ECO:0000313" key="8">
    <source>
        <dbReference type="RefSeq" id="XP_027336552.1"/>
    </source>
</evidence>
<keyword evidence="3" id="KW-0611">Plant defense</keyword>
<evidence type="ECO:0000256" key="1">
    <source>
        <dbReference type="ARBA" id="ARBA00022614"/>
    </source>
</evidence>
<dbReference type="GO" id="GO:0043531">
    <property type="term" value="F:ADP binding"/>
    <property type="evidence" value="ECO:0007669"/>
    <property type="project" value="InterPro"/>
</dbReference>
<dbReference type="FunFam" id="3.40.50.10140:FF:000007">
    <property type="entry name" value="Disease resistance protein (TIR-NBS-LRR class)"/>
    <property type="match status" value="1"/>
</dbReference>
<keyword evidence="4" id="KW-0520">NAD</keyword>
<evidence type="ECO:0000313" key="6">
    <source>
        <dbReference type="Proteomes" id="UP000694853"/>
    </source>
</evidence>
<feature type="domain" description="TIR" evidence="5">
    <location>
        <begin position="74"/>
        <end position="238"/>
    </location>
</feature>
<dbReference type="InterPro" id="IPR058192">
    <property type="entry name" value="WHD_ROQ1-like"/>
</dbReference>
<dbReference type="InterPro" id="IPR027417">
    <property type="entry name" value="P-loop_NTPase"/>
</dbReference>
<keyword evidence="2" id="KW-0677">Repeat</keyword>
<keyword evidence="6" id="KW-1185">Reference proteome</keyword>
<dbReference type="Gene3D" id="1.10.10.10">
    <property type="entry name" value="Winged helix-like DNA-binding domain superfamily/Winged helix DNA-binding domain"/>
    <property type="match status" value="1"/>
</dbReference>
<dbReference type="InterPro" id="IPR000157">
    <property type="entry name" value="TIR_dom"/>
</dbReference>
<dbReference type="InterPro" id="IPR042197">
    <property type="entry name" value="Apaf_helical"/>
</dbReference>
<evidence type="ECO:0000313" key="10">
    <source>
        <dbReference type="RefSeq" id="XP_027336554.1"/>
    </source>
</evidence>
<dbReference type="RefSeq" id="XP_027336552.1">
    <property type="nucleotide sequence ID" value="XM_027480751.1"/>
</dbReference>
<dbReference type="PRINTS" id="PR00364">
    <property type="entry name" value="DISEASERSIST"/>
</dbReference>
<dbReference type="InterPro" id="IPR036390">
    <property type="entry name" value="WH_DNA-bd_sf"/>
</dbReference>
<dbReference type="Pfam" id="PF00931">
    <property type="entry name" value="NB-ARC"/>
    <property type="match status" value="1"/>
</dbReference>
<dbReference type="SUPFAM" id="SSF52058">
    <property type="entry name" value="L domain-like"/>
    <property type="match status" value="1"/>
</dbReference>
<reference evidence="7 8" key="2">
    <citation type="submission" date="2025-04" db="UniProtKB">
        <authorList>
            <consortium name="RefSeq"/>
        </authorList>
    </citation>
    <scope>IDENTIFICATION</scope>
    <source>
        <tissue evidence="7 8">Young leaves</tissue>
    </source>
</reference>
<sequence>MYSFKLHSATARLQFVRSSQPNCASNCRPTILGFGRSSQPQSARNCFPICVQFSTNSTIATQLQPQPEPKFKATVYDVFVSFRGKDIRQGFLSHLIEAFPRKQLHAFVDDKLERGDEISSSLLGAIERSSISLIIFSKDYASSRWCLEELEKIVECKEKYGQVVIPVFYNVDPTNVRHQTGSYENALVEQEKYYNSTKVNIWRSALNKSANLSGINSSAFRNDAELLQEIVKTIDLQLIRMGKHPVHSKGLIGIDKTIVHLESLLREESKHVRVIGIWGMGGIGKTTIAEEIFNRTNFEYEGCCFLANVREEIERHGITSVKTKLFATLLTSDVKIDTANALPTYVERRIGRKKVLIVLDDLNDSDQLEKIIGNYDQFGSGSRIIVTTRDKQVLIANNVDDVYEVRVLSNNDALDLFKLKAFNQNHLGVEYYELSKRVVNYAKGIPLVLKVLGHLLRGKDKEVWESQLDKLKRIPSKKVHSVMRLSYDDLDREEQKILLDIACFFSVVNLKVDFIKSLLKDCESDNSVTAGLERLKDKALITISEDSVVSMHDIIREMAWEIVRHESSDGLGNHSRLWDPNEIGDVLKNDKGSEVNRSITTRLSTLKNLNLRPHVFAKMCKLLFLDFHDEKFLDFHRTDNAPSRDLFPQGLQSLPNQLRYLRWICYPLKSLPEQFSAEKLAILNLSHSHVEKLWHGVKNLVNLKEVKLHGCEFLQELPDFSKAINLELLDISGCYQLSSVHPSVLSLDKLEKLKIFNCTSLTKLSGDTHLSSLSCLSLRYCKNLQEFSVTSENMNLLDLSWTRVNSLPSSFGRQSKLEILVIEGSGIKSLPSSIENLTRLHYLDARSCFKLQILPELPPSLETINACNCISLKTVLFPSTSAKQFKENRKSVLFCNCLKLDEQSLTAIGLNAQINLMKFAYQHFSVLDNDHIKNYGFYNHSYHYYQAVYMYPGSRIPEWLVYKTMEKDHVIVDLSSASPSPLLGFIFCFIIDEDLDIKDHTLKLNINISDENEGNKGSIEIYTSLPLRTITSDHVCALYDRRCSCYLNSIAKTLSKFKIKATAWATSRGAKYDSTFKGIGSYKESRTPNWLELKGFGVSPITTSACNNFIQQMELTD</sequence>
<evidence type="ECO:0000256" key="3">
    <source>
        <dbReference type="ARBA" id="ARBA00022821"/>
    </source>
</evidence>
<dbReference type="PROSITE" id="PS50104">
    <property type="entry name" value="TIR"/>
    <property type="match status" value="1"/>
</dbReference>
<dbReference type="SUPFAM" id="SSF46785">
    <property type="entry name" value="Winged helix' DNA-binding domain"/>
    <property type="match status" value="1"/>
</dbReference>
<dbReference type="InterPro" id="IPR032675">
    <property type="entry name" value="LRR_dom_sf"/>
</dbReference>
<dbReference type="PANTHER" id="PTHR11017">
    <property type="entry name" value="LEUCINE-RICH REPEAT-CONTAINING PROTEIN"/>
    <property type="match status" value="1"/>
</dbReference>
<dbReference type="InterPro" id="IPR035897">
    <property type="entry name" value="Toll_tir_struct_dom_sf"/>
</dbReference>
<dbReference type="SMART" id="SM00255">
    <property type="entry name" value="TIR"/>
    <property type="match status" value="1"/>
</dbReference>
<dbReference type="RefSeq" id="XP_027336551.1">
    <property type="nucleotide sequence ID" value="XM_027480750.1"/>
</dbReference>
<dbReference type="GO" id="GO:0007165">
    <property type="term" value="P:signal transduction"/>
    <property type="evidence" value="ECO:0007669"/>
    <property type="project" value="InterPro"/>
</dbReference>
<dbReference type="GeneID" id="113850280"/>
<dbReference type="OrthoDB" id="1419197at2759"/>
<organism evidence="6 9">
    <name type="scientific">Abrus precatorius</name>
    <name type="common">Indian licorice</name>
    <name type="synonym">Glycine abrus</name>
    <dbReference type="NCBI Taxonomy" id="3816"/>
    <lineage>
        <taxon>Eukaryota</taxon>
        <taxon>Viridiplantae</taxon>
        <taxon>Streptophyta</taxon>
        <taxon>Embryophyta</taxon>
        <taxon>Tracheophyta</taxon>
        <taxon>Spermatophyta</taxon>
        <taxon>Magnoliopsida</taxon>
        <taxon>eudicotyledons</taxon>
        <taxon>Gunneridae</taxon>
        <taxon>Pentapetalae</taxon>
        <taxon>rosids</taxon>
        <taxon>fabids</taxon>
        <taxon>Fabales</taxon>
        <taxon>Fabaceae</taxon>
        <taxon>Papilionoideae</taxon>
        <taxon>50 kb inversion clade</taxon>
        <taxon>NPAAA clade</taxon>
        <taxon>indigoferoid/millettioid clade</taxon>
        <taxon>Abreae</taxon>
        <taxon>Abrus</taxon>
    </lineage>
</organism>
<evidence type="ECO:0000256" key="2">
    <source>
        <dbReference type="ARBA" id="ARBA00022737"/>
    </source>
</evidence>
<dbReference type="RefSeq" id="XP_027336553.1">
    <property type="nucleotide sequence ID" value="XM_027480752.1"/>
</dbReference>
<dbReference type="Gene3D" id="3.40.50.300">
    <property type="entry name" value="P-loop containing nucleotide triphosphate hydrolases"/>
    <property type="match status" value="1"/>
</dbReference>
<dbReference type="InterPro" id="IPR002182">
    <property type="entry name" value="NB-ARC"/>
</dbReference>
<dbReference type="SUPFAM" id="SSF52540">
    <property type="entry name" value="P-loop containing nucleoside triphosphate hydrolases"/>
    <property type="match status" value="1"/>
</dbReference>
<proteinExistence type="predicted"/>
<evidence type="ECO:0000313" key="7">
    <source>
        <dbReference type="RefSeq" id="XP_027336551.1"/>
    </source>
</evidence>
<dbReference type="SUPFAM" id="SSF52200">
    <property type="entry name" value="Toll/Interleukin receptor TIR domain"/>
    <property type="match status" value="1"/>
</dbReference>
<name>A0A8B8K0Q3_ABRPR</name>
<dbReference type="Gene3D" id="3.80.10.10">
    <property type="entry name" value="Ribonuclease Inhibitor"/>
    <property type="match status" value="2"/>
</dbReference>
<dbReference type="Pfam" id="PF01582">
    <property type="entry name" value="TIR"/>
    <property type="match status" value="1"/>
</dbReference>
<dbReference type="KEGG" id="aprc:113850280"/>
<evidence type="ECO:0000313" key="9">
    <source>
        <dbReference type="RefSeq" id="XP_027336553.1"/>
    </source>
</evidence>
<evidence type="ECO:0000256" key="4">
    <source>
        <dbReference type="ARBA" id="ARBA00023027"/>
    </source>
</evidence>
<dbReference type="AlphaFoldDB" id="A0A8B8K0Q3"/>
<dbReference type="InterPro" id="IPR044974">
    <property type="entry name" value="Disease_R_plants"/>
</dbReference>
<dbReference type="Pfam" id="PF23282">
    <property type="entry name" value="WHD_ROQ1"/>
    <property type="match status" value="1"/>
</dbReference>
<dbReference type="Gene3D" id="3.40.50.10140">
    <property type="entry name" value="Toll/interleukin-1 receptor homology (TIR) domain"/>
    <property type="match status" value="1"/>
</dbReference>
<protein>
    <submittedName>
        <fullName evidence="7 8">Disease resistance protein At4g11170</fullName>
    </submittedName>
</protein>
<reference evidence="6" key="1">
    <citation type="journal article" date="2019" name="Toxins">
        <title>Detection of Abrin-Like and Prepropulchellin-Like Toxin Genes and Transcripts Using Whole Genome Sequencing and Full-Length Transcript Sequencing of Abrus precatorius.</title>
        <authorList>
            <person name="Hovde B.T."/>
            <person name="Daligault H.E."/>
            <person name="Hanschen E.R."/>
            <person name="Kunde Y.A."/>
            <person name="Johnson M.B."/>
            <person name="Starkenburg S.R."/>
            <person name="Johnson S.L."/>
        </authorList>
    </citation>
    <scope>NUCLEOTIDE SEQUENCE [LARGE SCALE GENOMIC DNA]</scope>
</reference>
<evidence type="ECO:0000259" key="5">
    <source>
        <dbReference type="PROSITE" id="PS50104"/>
    </source>
</evidence>
<gene>
    <name evidence="7 8 9 10" type="primary">LOC113850280</name>
</gene>
<dbReference type="GO" id="GO:0006952">
    <property type="term" value="P:defense response"/>
    <property type="evidence" value="ECO:0007669"/>
    <property type="project" value="UniProtKB-KW"/>
</dbReference>
<dbReference type="Proteomes" id="UP000694853">
    <property type="component" value="Unplaced"/>
</dbReference>
<keyword evidence="1" id="KW-0433">Leucine-rich repeat</keyword>
<dbReference type="Gene3D" id="1.10.8.430">
    <property type="entry name" value="Helical domain of apoptotic protease-activating factors"/>
    <property type="match status" value="1"/>
</dbReference>
<dbReference type="RefSeq" id="XP_027336554.1">
    <property type="nucleotide sequence ID" value="XM_027480753.1"/>
</dbReference>